<dbReference type="Proteomes" id="UP000232196">
    <property type="component" value="Unassembled WGS sequence"/>
</dbReference>
<dbReference type="Gene3D" id="2.160.10.10">
    <property type="entry name" value="Hexapeptide repeat proteins"/>
    <property type="match status" value="1"/>
</dbReference>
<dbReference type="CDD" id="cd04645">
    <property type="entry name" value="LbH_gamma_CA_like"/>
    <property type="match status" value="1"/>
</dbReference>
<dbReference type="PANTHER" id="PTHR13061">
    <property type="entry name" value="DYNACTIN SUBUNIT P25"/>
    <property type="match status" value="1"/>
</dbReference>
<dbReference type="InterPro" id="IPR011004">
    <property type="entry name" value="Trimer_LpxA-like_sf"/>
</dbReference>
<dbReference type="InterPro" id="IPR001451">
    <property type="entry name" value="Hexapep"/>
</dbReference>
<dbReference type="InterPro" id="IPR047324">
    <property type="entry name" value="LbH_gamma_CA-like"/>
</dbReference>
<name>A0A2M9XBC2_9LEPT</name>
<dbReference type="SUPFAM" id="SSF51161">
    <property type="entry name" value="Trimeric LpxA-like enzymes"/>
    <property type="match status" value="1"/>
</dbReference>
<dbReference type="RefSeq" id="WP_100707073.1">
    <property type="nucleotide sequence ID" value="NZ_NPDL01000005.1"/>
</dbReference>
<accession>A0A2M9XBC2</accession>
<keyword evidence="2" id="KW-1185">Reference proteome</keyword>
<evidence type="ECO:0000313" key="2">
    <source>
        <dbReference type="Proteomes" id="UP000232196"/>
    </source>
</evidence>
<organism evidence="1 2">
    <name type="scientific">Leptospira hartskeerlii</name>
    <dbReference type="NCBI Taxonomy" id="2023177"/>
    <lineage>
        <taxon>Bacteria</taxon>
        <taxon>Pseudomonadati</taxon>
        <taxon>Spirochaetota</taxon>
        <taxon>Spirochaetia</taxon>
        <taxon>Leptospirales</taxon>
        <taxon>Leptospiraceae</taxon>
        <taxon>Leptospira</taxon>
    </lineage>
</organism>
<proteinExistence type="predicted"/>
<evidence type="ECO:0000313" key="1">
    <source>
        <dbReference type="EMBL" id="PJZ24993.1"/>
    </source>
</evidence>
<protein>
    <submittedName>
        <fullName evidence="1">Gamma carbonic anhydrase family protein</fullName>
    </submittedName>
</protein>
<dbReference type="EMBL" id="NPDN01000006">
    <property type="protein sequence ID" value="PJZ24993.1"/>
    <property type="molecule type" value="Genomic_DNA"/>
</dbReference>
<reference evidence="1 2" key="1">
    <citation type="submission" date="2017-07" db="EMBL/GenBank/DDBJ databases">
        <title>Leptospira spp. isolated from tropical soils.</title>
        <authorList>
            <person name="Thibeaux R."/>
            <person name="Iraola G."/>
            <person name="Ferres I."/>
            <person name="Bierque E."/>
            <person name="Girault D."/>
            <person name="Soupe-Gilbert M.-E."/>
            <person name="Picardeau M."/>
            <person name="Goarant C."/>
        </authorList>
    </citation>
    <scope>NUCLEOTIDE SEQUENCE [LARGE SCALE GENOMIC DNA]</scope>
    <source>
        <strain evidence="1 2">MCA1-C-A1</strain>
    </source>
</reference>
<dbReference type="Pfam" id="PF00132">
    <property type="entry name" value="Hexapep"/>
    <property type="match status" value="1"/>
</dbReference>
<dbReference type="InterPro" id="IPR050484">
    <property type="entry name" value="Transf_Hexapept/Carb_Anhydrase"/>
</dbReference>
<sequence>MQEVHLAGNILEYMGKRPIFKDGVFLAPGSLVVGDVVIGKDSSIWFQTLIRGDVNYIRIGDNVNIQDMTVVHVSRNTHPVEIGDNVSVGHRAVLHGCKLKNNSFVGMGAIIMDGVELGEYSFVAAGAMVTPGKIIPPGAMVMGSPAKIVRDITEEERNLIERTAANYVTYKNNYLDDFSYRISIV</sequence>
<dbReference type="PANTHER" id="PTHR13061:SF29">
    <property type="entry name" value="GAMMA CARBONIC ANHYDRASE-LIKE 1, MITOCHONDRIAL-RELATED"/>
    <property type="match status" value="1"/>
</dbReference>
<gene>
    <name evidence="1" type="ORF">CH357_12290</name>
</gene>
<dbReference type="OrthoDB" id="9803036at2"/>
<comment type="caution">
    <text evidence="1">The sequence shown here is derived from an EMBL/GenBank/DDBJ whole genome shotgun (WGS) entry which is preliminary data.</text>
</comment>
<dbReference type="AlphaFoldDB" id="A0A2M9XBC2"/>